<gene>
    <name evidence="1" type="ORF">PYW08_011949</name>
</gene>
<name>A0ACC2QLE6_9NEOP</name>
<accession>A0ACC2QLE6</accession>
<protein>
    <submittedName>
        <fullName evidence="1">Uncharacterized protein</fullName>
    </submittedName>
</protein>
<dbReference type="EMBL" id="CM056779">
    <property type="protein sequence ID" value="KAJ8719774.1"/>
    <property type="molecule type" value="Genomic_DNA"/>
</dbReference>
<evidence type="ECO:0000313" key="2">
    <source>
        <dbReference type="Proteomes" id="UP001231649"/>
    </source>
</evidence>
<reference evidence="1" key="1">
    <citation type="submission" date="2023-03" db="EMBL/GenBank/DDBJ databases">
        <title>Chromosome-level genomes of two armyworms, Mythimna separata and Mythimna loreyi, provide insights into the biosynthesis and reception of sex pheromones.</title>
        <authorList>
            <person name="Zhao H."/>
        </authorList>
    </citation>
    <scope>NUCLEOTIDE SEQUENCE</scope>
    <source>
        <strain evidence="1">BeijingLab</strain>
    </source>
</reference>
<keyword evidence="2" id="KW-1185">Reference proteome</keyword>
<proteinExistence type="predicted"/>
<evidence type="ECO:0000313" key="1">
    <source>
        <dbReference type="EMBL" id="KAJ8719774.1"/>
    </source>
</evidence>
<comment type="caution">
    <text evidence="1">The sequence shown here is derived from an EMBL/GenBank/DDBJ whole genome shotgun (WGS) entry which is preliminary data.</text>
</comment>
<sequence>MVSKIIVFAFVVGTASAATWLSRLPEKPKELAHKQGCYVETINDVIPFGSTITPLGECVRIHCSTTMMDYASCGVVATDDPKCHITDVDVSKPYPDCCPDIKCDLDNNLL</sequence>
<organism evidence="1 2">
    <name type="scientific">Mythimna loreyi</name>
    <dbReference type="NCBI Taxonomy" id="667449"/>
    <lineage>
        <taxon>Eukaryota</taxon>
        <taxon>Metazoa</taxon>
        <taxon>Ecdysozoa</taxon>
        <taxon>Arthropoda</taxon>
        <taxon>Hexapoda</taxon>
        <taxon>Insecta</taxon>
        <taxon>Pterygota</taxon>
        <taxon>Neoptera</taxon>
        <taxon>Endopterygota</taxon>
        <taxon>Lepidoptera</taxon>
        <taxon>Glossata</taxon>
        <taxon>Ditrysia</taxon>
        <taxon>Noctuoidea</taxon>
        <taxon>Noctuidae</taxon>
        <taxon>Noctuinae</taxon>
        <taxon>Hadenini</taxon>
        <taxon>Mythimna</taxon>
    </lineage>
</organism>
<dbReference type="Proteomes" id="UP001231649">
    <property type="component" value="Chromosome 3"/>
</dbReference>